<sequence length="219" mass="24839">RCYCRSCRSFTRVPRLRFDRGIARRGGADKQGLRPRPYTHPHVFPVAMERWSPLDQDSWVYSVARTRRTDRDLIGWVYVVGVLYTSQVFPVSRFLFLESIPVHARFRNFGSRALRDRIRSALRCLPDSRIIPSILILTVQVNGPASGCLTSTVLIYKALSVLAFLTLTVSYWISCSPISPSLLSRSLTSSKVKQKRTLFFRALMAEIPCLAASIRAVTA</sequence>
<accession>A0A426XNQ3</accession>
<evidence type="ECO:0000313" key="3">
    <source>
        <dbReference type="Proteomes" id="UP000287651"/>
    </source>
</evidence>
<proteinExistence type="predicted"/>
<name>A0A426XNQ3_ENSVE</name>
<evidence type="ECO:0000313" key="2">
    <source>
        <dbReference type="EMBL" id="RRT41129.1"/>
    </source>
</evidence>
<dbReference type="Proteomes" id="UP000287651">
    <property type="component" value="Unassembled WGS sequence"/>
</dbReference>
<keyword evidence="1" id="KW-0812">Transmembrane</keyword>
<organism evidence="2 3">
    <name type="scientific">Ensete ventricosum</name>
    <name type="common">Abyssinian banana</name>
    <name type="synonym">Musa ensete</name>
    <dbReference type="NCBI Taxonomy" id="4639"/>
    <lineage>
        <taxon>Eukaryota</taxon>
        <taxon>Viridiplantae</taxon>
        <taxon>Streptophyta</taxon>
        <taxon>Embryophyta</taxon>
        <taxon>Tracheophyta</taxon>
        <taxon>Spermatophyta</taxon>
        <taxon>Magnoliopsida</taxon>
        <taxon>Liliopsida</taxon>
        <taxon>Zingiberales</taxon>
        <taxon>Musaceae</taxon>
        <taxon>Ensete</taxon>
    </lineage>
</organism>
<keyword evidence="1" id="KW-1133">Transmembrane helix</keyword>
<dbReference type="EMBL" id="AMZH03018833">
    <property type="protein sequence ID" value="RRT41129.1"/>
    <property type="molecule type" value="Genomic_DNA"/>
</dbReference>
<protein>
    <submittedName>
        <fullName evidence="2">Uncharacterized protein</fullName>
    </submittedName>
</protein>
<dbReference type="AlphaFoldDB" id="A0A426XNQ3"/>
<evidence type="ECO:0000256" key="1">
    <source>
        <dbReference type="SAM" id="Phobius"/>
    </source>
</evidence>
<feature type="transmembrane region" description="Helical" evidence="1">
    <location>
        <begin position="154"/>
        <end position="178"/>
    </location>
</feature>
<comment type="caution">
    <text evidence="2">The sequence shown here is derived from an EMBL/GenBank/DDBJ whole genome shotgun (WGS) entry which is preliminary data.</text>
</comment>
<gene>
    <name evidence="2" type="ORF">B296_00047117</name>
</gene>
<reference evidence="2 3" key="1">
    <citation type="journal article" date="2014" name="Agronomy (Basel)">
        <title>A Draft Genome Sequence for Ensete ventricosum, the Drought-Tolerant Tree Against Hunger.</title>
        <authorList>
            <person name="Harrison J."/>
            <person name="Moore K.A."/>
            <person name="Paszkiewicz K."/>
            <person name="Jones T."/>
            <person name="Grant M."/>
            <person name="Ambacheew D."/>
            <person name="Muzemil S."/>
            <person name="Studholme D.J."/>
        </authorList>
    </citation>
    <scope>NUCLEOTIDE SEQUENCE [LARGE SCALE GENOMIC DNA]</scope>
</reference>
<keyword evidence="1" id="KW-0472">Membrane</keyword>
<feature type="transmembrane region" description="Helical" evidence="1">
    <location>
        <begin position="73"/>
        <end position="96"/>
    </location>
</feature>
<feature type="non-terminal residue" evidence="2">
    <location>
        <position position="1"/>
    </location>
</feature>